<name>A0A0S3SHI9_PHAAN</name>
<feature type="non-terminal residue" evidence="1">
    <location>
        <position position="1"/>
    </location>
</feature>
<reference evidence="1 2" key="1">
    <citation type="journal article" date="2015" name="Sci. Rep.">
        <title>The power of single molecule real-time sequencing technology in the de novo assembly of a eukaryotic genome.</title>
        <authorList>
            <person name="Sakai H."/>
            <person name="Naito K."/>
            <person name="Ogiso-Tanaka E."/>
            <person name="Takahashi Y."/>
            <person name="Iseki K."/>
            <person name="Muto C."/>
            <person name="Satou K."/>
            <person name="Teruya K."/>
            <person name="Shiroma A."/>
            <person name="Shimoji M."/>
            <person name="Hirano T."/>
            <person name="Itoh T."/>
            <person name="Kaga A."/>
            <person name="Tomooka N."/>
        </authorList>
    </citation>
    <scope>NUCLEOTIDE SEQUENCE [LARGE SCALE GENOMIC DNA]</scope>
    <source>
        <strain evidence="2">cv. Shumari</strain>
    </source>
</reference>
<gene>
    <name evidence="1" type="primary">Vigan.07G095000</name>
    <name evidence="1" type="ORF">VIGAN_07095000</name>
</gene>
<evidence type="ECO:0000313" key="1">
    <source>
        <dbReference type="EMBL" id="BAT92263.1"/>
    </source>
</evidence>
<dbReference type="AlphaFoldDB" id="A0A0S3SHI9"/>
<protein>
    <submittedName>
        <fullName evidence="1">Uncharacterized protein</fullName>
    </submittedName>
</protein>
<proteinExistence type="predicted"/>
<keyword evidence="2" id="KW-1185">Reference proteome</keyword>
<accession>A0A0S3SHI9</accession>
<organism evidence="1 2">
    <name type="scientific">Vigna angularis var. angularis</name>
    <dbReference type="NCBI Taxonomy" id="157739"/>
    <lineage>
        <taxon>Eukaryota</taxon>
        <taxon>Viridiplantae</taxon>
        <taxon>Streptophyta</taxon>
        <taxon>Embryophyta</taxon>
        <taxon>Tracheophyta</taxon>
        <taxon>Spermatophyta</taxon>
        <taxon>Magnoliopsida</taxon>
        <taxon>eudicotyledons</taxon>
        <taxon>Gunneridae</taxon>
        <taxon>Pentapetalae</taxon>
        <taxon>rosids</taxon>
        <taxon>fabids</taxon>
        <taxon>Fabales</taxon>
        <taxon>Fabaceae</taxon>
        <taxon>Papilionoideae</taxon>
        <taxon>50 kb inversion clade</taxon>
        <taxon>NPAAA clade</taxon>
        <taxon>indigoferoid/millettioid clade</taxon>
        <taxon>Phaseoleae</taxon>
        <taxon>Vigna</taxon>
    </lineage>
</organism>
<sequence length="70" mass="8822">KNSKLYFLKIIYPNNIFYYEIFKIYRNAKYFIQRRGYCNFNEFTYLLFKELKHGNSMENILLLWISFAWK</sequence>
<dbReference type="EMBL" id="AP015040">
    <property type="protein sequence ID" value="BAT92263.1"/>
    <property type="molecule type" value="Genomic_DNA"/>
</dbReference>
<evidence type="ECO:0000313" key="2">
    <source>
        <dbReference type="Proteomes" id="UP000291084"/>
    </source>
</evidence>
<dbReference type="Proteomes" id="UP000291084">
    <property type="component" value="Chromosome 7"/>
</dbReference>